<dbReference type="PANTHER" id="PTHR13234:SF48">
    <property type="entry name" value="GAMMA INTERFERON RESPONSIVE LYSOSOMAL THIOL (GILT) REDUCTASE FAMILY PROTEIN"/>
    <property type="match status" value="1"/>
</dbReference>
<comment type="caution">
    <text evidence="3">The sequence shown here is derived from an EMBL/GenBank/DDBJ whole genome shotgun (WGS) entry which is preliminary data.</text>
</comment>
<evidence type="ECO:0008006" key="5">
    <source>
        <dbReference type="Google" id="ProtNLM"/>
    </source>
</evidence>
<dbReference type="OrthoDB" id="958254at2759"/>
<comment type="similarity">
    <text evidence="1">Belongs to the GILT family.</text>
</comment>
<reference evidence="3" key="2">
    <citation type="journal article" date="2023" name="Plants (Basel)">
        <title>Annotation of the Turnera subulata (Passifloraceae) Draft Genome Reveals the S-Locus Evolved after the Divergence of Turneroideae from Passifloroideae in a Stepwise Manner.</title>
        <authorList>
            <person name="Henning P.M."/>
            <person name="Roalson E.H."/>
            <person name="Mir W."/>
            <person name="McCubbin A.G."/>
            <person name="Shore J.S."/>
        </authorList>
    </citation>
    <scope>NUCLEOTIDE SEQUENCE</scope>
    <source>
        <strain evidence="3">F60SS</strain>
    </source>
</reference>
<gene>
    <name evidence="3" type="ORF">Tsubulata_017892</name>
</gene>
<dbReference type="Proteomes" id="UP001141552">
    <property type="component" value="Unassembled WGS sequence"/>
</dbReference>
<dbReference type="Pfam" id="PF03227">
    <property type="entry name" value="GILT"/>
    <property type="match status" value="2"/>
</dbReference>
<evidence type="ECO:0000256" key="2">
    <source>
        <dbReference type="ARBA" id="ARBA00023180"/>
    </source>
</evidence>
<keyword evidence="2" id="KW-0325">Glycoprotein</keyword>
<dbReference type="AlphaFoldDB" id="A0A9Q0J0Q1"/>
<sequence length="475" mass="53205">HIRPNKGDGYPHAFLAVAGEIKGRWCNRFTPGNHFGRMASHRLVFTFLVFTCVLLSLTSPSSGDQNVTLSVYYESLCPYCADFIVNHLAKVFDQGLISITNLRMVPWGNSFIKADGTFACQHGPNECLLNAVEACSITIYPDVDRHFRFIHCVERLSLENKLNEWVNCFDMSRLGKVPIDCYTSGYGNVLERKYAAETSQLNPPHRFVPWVVVNNQPLQEDFENFASYVCKAYKGPRVPEVCKSLPSENNPLQKKDALNSVLISGKVNISVYYEALSPTSSHFIVQNLSSVFDNGLIDIINLRMVPFGNANFGGANNTIVCQNGPDKCKFNSIQACAIYVWHDVNKYYGFIYCIELLAIEGRYQDKDWQCCFDNLGLSAEPVLDCHNSGNGTKLEILNGDESLHLNPPLTSVPWVVVNNQSIGEDYQNFATYVCNAYNGSHTNDACESLQQESSLIEDASPAHPVVDRRRKTKCN</sequence>
<dbReference type="PANTHER" id="PTHR13234">
    <property type="entry name" value="GAMMA-INTERFERON INDUCIBLE LYSOSOMAL THIOL REDUCTASE GILT"/>
    <property type="match status" value="1"/>
</dbReference>
<organism evidence="3 4">
    <name type="scientific">Turnera subulata</name>
    <dbReference type="NCBI Taxonomy" id="218843"/>
    <lineage>
        <taxon>Eukaryota</taxon>
        <taxon>Viridiplantae</taxon>
        <taxon>Streptophyta</taxon>
        <taxon>Embryophyta</taxon>
        <taxon>Tracheophyta</taxon>
        <taxon>Spermatophyta</taxon>
        <taxon>Magnoliopsida</taxon>
        <taxon>eudicotyledons</taxon>
        <taxon>Gunneridae</taxon>
        <taxon>Pentapetalae</taxon>
        <taxon>rosids</taxon>
        <taxon>fabids</taxon>
        <taxon>Malpighiales</taxon>
        <taxon>Passifloraceae</taxon>
        <taxon>Turnera</taxon>
    </lineage>
</organism>
<dbReference type="EMBL" id="JAKUCV010007432">
    <property type="protein sequence ID" value="KAJ4823515.1"/>
    <property type="molecule type" value="Genomic_DNA"/>
</dbReference>
<protein>
    <recommendedName>
        <fullName evidence="5">Gamma-interferon-inducible lysosomal thiol reductase</fullName>
    </recommendedName>
</protein>
<evidence type="ECO:0000313" key="4">
    <source>
        <dbReference type="Proteomes" id="UP001141552"/>
    </source>
</evidence>
<accession>A0A9Q0J0Q1</accession>
<keyword evidence="4" id="KW-1185">Reference proteome</keyword>
<evidence type="ECO:0000313" key="3">
    <source>
        <dbReference type="EMBL" id="KAJ4823515.1"/>
    </source>
</evidence>
<dbReference type="InterPro" id="IPR004911">
    <property type="entry name" value="Interferon-induced_GILT"/>
</dbReference>
<feature type="non-terminal residue" evidence="3">
    <location>
        <position position="1"/>
    </location>
</feature>
<dbReference type="GO" id="GO:0016671">
    <property type="term" value="F:oxidoreductase activity, acting on a sulfur group of donors, disulfide as acceptor"/>
    <property type="evidence" value="ECO:0007669"/>
    <property type="project" value="InterPro"/>
</dbReference>
<proteinExistence type="inferred from homology"/>
<reference evidence="3" key="1">
    <citation type="submission" date="2022-02" db="EMBL/GenBank/DDBJ databases">
        <authorList>
            <person name="Henning P.M."/>
            <person name="McCubbin A.G."/>
            <person name="Shore J.S."/>
        </authorList>
    </citation>
    <scope>NUCLEOTIDE SEQUENCE</scope>
    <source>
        <strain evidence="3">F60SS</strain>
        <tissue evidence="3">Leaves</tissue>
    </source>
</reference>
<evidence type="ECO:0000256" key="1">
    <source>
        <dbReference type="ARBA" id="ARBA00005679"/>
    </source>
</evidence>
<name>A0A9Q0J0Q1_9ROSI</name>